<evidence type="ECO:0000256" key="5">
    <source>
        <dbReference type="SAM" id="Phobius"/>
    </source>
</evidence>
<dbReference type="PANTHER" id="PTHR42852:SF6">
    <property type="entry name" value="THIOL:DISULFIDE INTERCHANGE PROTEIN DSBE"/>
    <property type="match status" value="1"/>
</dbReference>
<name>A0ABT3WN26_9PROT</name>
<dbReference type="Proteomes" id="UP001165575">
    <property type="component" value="Unassembled WGS sequence"/>
</dbReference>
<organism evidence="7 8">
    <name type="scientific">Bombella pollinis</name>
    <dbReference type="NCBI Taxonomy" id="2967337"/>
    <lineage>
        <taxon>Bacteria</taxon>
        <taxon>Pseudomonadati</taxon>
        <taxon>Pseudomonadota</taxon>
        <taxon>Alphaproteobacteria</taxon>
        <taxon>Acetobacterales</taxon>
        <taxon>Acetobacteraceae</taxon>
        <taxon>Bombella</taxon>
    </lineage>
</organism>
<sequence>MRLTRRHYLAALPALGAAGLGGGFLYMLRHATQGTFDPKAVRNPRLGQAVPAFSPLPALPEQPTPCPGLSWQDFHTLTQPVLLLIWASWCLPCLEEIPFLRQHIAGGSTTSPLALWGVCYKDTPSQAAHWLEQAHHPFSRLGMDYDGQCAIEWGVTGVPESFLILPHPLTGSRIVWHGTGSLTETLYREQIQPFLRGAL</sequence>
<dbReference type="PROSITE" id="PS51352">
    <property type="entry name" value="THIOREDOXIN_2"/>
    <property type="match status" value="1"/>
</dbReference>
<dbReference type="InterPro" id="IPR036249">
    <property type="entry name" value="Thioredoxin-like_sf"/>
</dbReference>
<feature type="transmembrane region" description="Helical" evidence="5">
    <location>
        <begin position="7"/>
        <end position="28"/>
    </location>
</feature>
<keyword evidence="8" id="KW-1185">Reference proteome</keyword>
<keyword evidence="5" id="KW-1133">Transmembrane helix</keyword>
<reference evidence="7 8" key="1">
    <citation type="submission" date="2022-07" db="EMBL/GenBank/DDBJ databases">
        <title>Bombella genomes.</title>
        <authorList>
            <person name="Harer L."/>
            <person name="Styblova S."/>
            <person name="Ehrmann M."/>
        </authorList>
    </citation>
    <scope>NUCLEOTIDE SEQUENCE [LARGE SCALE GENOMIC DNA]</scope>
    <source>
        <strain evidence="7 8">TMW 2.2556</strain>
    </source>
</reference>
<keyword evidence="3" id="KW-1015">Disulfide bond</keyword>
<keyword evidence="2" id="KW-0201">Cytochrome c-type biogenesis</keyword>
<accession>A0ABT3WN26</accession>
<gene>
    <name evidence="7" type="ORF">NQF89_03875</name>
</gene>
<evidence type="ECO:0000313" key="7">
    <source>
        <dbReference type="EMBL" id="MCX5619560.1"/>
    </source>
</evidence>
<evidence type="ECO:0000313" key="8">
    <source>
        <dbReference type="Proteomes" id="UP001165575"/>
    </source>
</evidence>
<evidence type="ECO:0000256" key="4">
    <source>
        <dbReference type="ARBA" id="ARBA00023284"/>
    </source>
</evidence>
<evidence type="ECO:0000256" key="1">
    <source>
        <dbReference type="ARBA" id="ARBA00004196"/>
    </source>
</evidence>
<comment type="caution">
    <text evidence="7">The sequence shown here is derived from an EMBL/GenBank/DDBJ whole genome shotgun (WGS) entry which is preliminary data.</text>
</comment>
<dbReference type="PANTHER" id="PTHR42852">
    <property type="entry name" value="THIOL:DISULFIDE INTERCHANGE PROTEIN DSBE"/>
    <property type="match status" value="1"/>
</dbReference>
<dbReference type="InterPro" id="IPR050553">
    <property type="entry name" value="Thioredoxin_ResA/DsbE_sf"/>
</dbReference>
<proteinExistence type="predicted"/>
<dbReference type="InterPro" id="IPR013766">
    <property type="entry name" value="Thioredoxin_domain"/>
</dbReference>
<dbReference type="PROSITE" id="PS00194">
    <property type="entry name" value="THIOREDOXIN_1"/>
    <property type="match status" value="1"/>
</dbReference>
<evidence type="ECO:0000256" key="3">
    <source>
        <dbReference type="ARBA" id="ARBA00023157"/>
    </source>
</evidence>
<dbReference type="RefSeq" id="WP_266137551.1">
    <property type="nucleotide sequence ID" value="NZ_JANIDX010000003.1"/>
</dbReference>
<comment type="subcellular location">
    <subcellularLocation>
        <location evidence="1">Cell envelope</location>
    </subcellularLocation>
</comment>
<dbReference type="SUPFAM" id="SSF52833">
    <property type="entry name" value="Thioredoxin-like"/>
    <property type="match status" value="1"/>
</dbReference>
<dbReference type="Gene3D" id="3.40.30.10">
    <property type="entry name" value="Glutaredoxin"/>
    <property type="match status" value="1"/>
</dbReference>
<keyword evidence="5" id="KW-0472">Membrane</keyword>
<protein>
    <submittedName>
        <fullName evidence="7">Redoxin domain-containing protein</fullName>
    </submittedName>
</protein>
<keyword evidence="4" id="KW-0676">Redox-active center</keyword>
<keyword evidence="5" id="KW-0812">Transmembrane</keyword>
<dbReference type="EMBL" id="JANIDX010000003">
    <property type="protein sequence ID" value="MCX5619560.1"/>
    <property type="molecule type" value="Genomic_DNA"/>
</dbReference>
<evidence type="ECO:0000256" key="2">
    <source>
        <dbReference type="ARBA" id="ARBA00022748"/>
    </source>
</evidence>
<feature type="domain" description="Thioredoxin" evidence="6">
    <location>
        <begin position="44"/>
        <end position="196"/>
    </location>
</feature>
<dbReference type="InterPro" id="IPR017937">
    <property type="entry name" value="Thioredoxin_CS"/>
</dbReference>
<evidence type="ECO:0000259" key="6">
    <source>
        <dbReference type="PROSITE" id="PS51352"/>
    </source>
</evidence>